<keyword evidence="6" id="KW-1185">Reference proteome</keyword>
<dbReference type="HAMAP" id="MF_00298">
    <property type="entry name" value="Nudix_RppH"/>
    <property type="match status" value="1"/>
</dbReference>
<evidence type="ECO:0000313" key="6">
    <source>
        <dbReference type="Proteomes" id="UP000236655"/>
    </source>
</evidence>
<comment type="function">
    <text evidence="3">Accelerates the degradation of transcripts by removing pyrophosphate from the 5'-end of triphosphorylated RNA, leading to a more labile monophosphorylated state that can stimulate subsequent ribonuclease cleavage.</text>
</comment>
<feature type="short sequence motif" description="Nudix box" evidence="3">
    <location>
        <begin position="38"/>
        <end position="59"/>
    </location>
</feature>
<dbReference type="NCBIfam" id="NF001938">
    <property type="entry name" value="PRK00714.1-5"/>
    <property type="match status" value="1"/>
</dbReference>
<dbReference type="CDD" id="cd03671">
    <property type="entry name" value="NUDIX_Ap4A_hydrolase_plant_like"/>
    <property type="match status" value="1"/>
</dbReference>
<name>A0A2I7N370_9NEIS</name>
<dbReference type="NCBIfam" id="NF001937">
    <property type="entry name" value="PRK00714.1-4"/>
    <property type="match status" value="1"/>
</dbReference>
<dbReference type="EC" id="3.6.1.-" evidence="3"/>
<protein>
    <recommendedName>
        <fullName evidence="3">RNA pyrophosphohydrolase</fullName>
        <ecNumber evidence="3">3.6.1.-</ecNumber>
    </recommendedName>
    <alternativeName>
        <fullName evidence="3">(Di)nucleoside polyphosphate hydrolase</fullName>
    </alternativeName>
</protein>
<dbReference type="InterPro" id="IPR000086">
    <property type="entry name" value="NUDIX_hydrolase_dom"/>
</dbReference>
<evidence type="ECO:0000313" key="5">
    <source>
        <dbReference type="EMBL" id="AUR50907.1"/>
    </source>
</evidence>
<proteinExistence type="inferred from homology"/>
<dbReference type="Gene3D" id="3.90.79.10">
    <property type="entry name" value="Nucleoside Triphosphate Pyrophosphohydrolase"/>
    <property type="match status" value="1"/>
</dbReference>
<keyword evidence="2 3" id="KW-0378">Hydrolase</keyword>
<dbReference type="PANTHER" id="PTHR43736">
    <property type="entry name" value="ADP-RIBOSE PYROPHOSPHATASE"/>
    <property type="match status" value="1"/>
</dbReference>
<evidence type="ECO:0000256" key="3">
    <source>
        <dbReference type="HAMAP-Rule" id="MF_00298"/>
    </source>
</evidence>
<dbReference type="InterPro" id="IPR020084">
    <property type="entry name" value="NUDIX_hydrolase_CS"/>
</dbReference>
<comment type="similarity">
    <text evidence="3">Belongs to the Nudix hydrolase family. RppH subfamily.</text>
</comment>
<reference evidence="6" key="1">
    <citation type="submission" date="2017-11" db="EMBL/GenBank/DDBJ databases">
        <authorList>
            <person name="Chan K.G."/>
            <person name="Lee L.S."/>
        </authorList>
    </citation>
    <scope>NUCLEOTIDE SEQUENCE [LARGE SCALE GENOMIC DNA]</scope>
    <source>
        <strain evidence="6">DSM 100970</strain>
    </source>
</reference>
<dbReference type="SUPFAM" id="SSF55811">
    <property type="entry name" value="Nudix"/>
    <property type="match status" value="1"/>
</dbReference>
<dbReference type="InterPro" id="IPR022927">
    <property type="entry name" value="RppH"/>
</dbReference>
<comment type="cofactor">
    <cofactor evidence="1">
        <name>Mg(2+)</name>
        <dbReference type="ChEBI" id="CHEBI:18420"/>
    </cofactor>
</comment>
<evidence type="ECO:0000256" key="2">
    <source>
        <dbReference type="ARBA" id="ARBA00022801"/>
    </source>
</evidence>
<evidence type="ECO:0000256" key="1">
    <source>
        <dbReference type="ARBA" id="ARBA00001946"/>
    </source>
</evidence>
<dbReference type="PROSITE" id="PS00893">
    <property type="entry name" value="NUDIX_BOX"/>
    <property type="match status" value="1"/>
</dbReference>
<dbReference type="InterPro" id="IPR015797">
    <property type="entry name" value="NUDIX_hydrolase-like_dom_sf"/>
</dbReference>
<dbReference type="KEGG" id="nba:CUN60_00845"/>
<dbReference type="RefSeq" id="WP_102950207.1">
    <property type="nucleotide sequence ID" value="NZ_CP024847.1"/>
</dbReference>
<feature type="domain" description="Nudix hydrolase" evidence="4">
    <location>
        <begin position="6"/>
        <end position="147"/>
    </location>
</feature>
<dbReference type="PROSITE" id="PS51462">
    <property type="entry name" value="NUDIX"/>
    <property type="match status" value="1"/>
</dbReference>
<dbReference type="OrthoDB" id="9816040at2"/>
<evidence type="ECO:0000259" key="4">
    <source>
        <dbReference type="PROSITE" id="PS51462"/>
    </source>
</evidence>
<dbReference type="Proteomes" id="UP000236655">
    <property type="component" value="Chromosome"/>
</dbReference>
<gene>
    <name evidence="3" type="primary">rppH</name>
    <name evidence="3" type="synonym">nudH</name>
    <name evidence="5" type="ORF">CUN60_00845</name>
</gene>
<organism evidence="5 6">
    <name type="scientific">Aquella oligotrophica</name>
    <dbReference type="NCBI Taxonomy" id="2067065"/>
    <lineage>
        <taxon>Bacteria</taxon>
        <taxon>Pseudomonadati</taxon>
        <taxon>Pseudomonadota</taxon>
        <taxon>Betaproteobacteria</taxon>
        <taxon>Neisseriales</taxon>
        <taxon>Neisseriaceae</taxon>
        <taxon>Aquella</taxon>
    </lineage>
</organism>
<dbReference type="PANTHER" id="PTHR43736:SF1">
    <property type="entry name" value="DIHYDRONEOPTERIN TRIPHOSPHATE DIPHOSPHATASE"/>
    <property type="match status" value="1"/>
</dbReference>
<accession>A0A2I7N370</accession>
<dbReference type="GO" id="GO:0016462">
    <property type="term" value="F:pyrophosphatase activity"/>
    <property type="evidence" value="ECO:0007669"/>
    <property type="project" value="UniProtKB-ARBA"/>
</dbReference>
<dbReference type="Pfam" id="PF00293">
    <property type="entry name" value="NUDIX"/>
    <property type="match status" value="1"/>
</dbReference>
<sequence>MIDKDGYRPNVGIILLNKQNLVFWGRRKGEYSWQFPQGGLAENETLDECMYRELNEELGLLQQHVSIIDRTSDWLYYDVPGSWSKQNSNYRGQKQIWYLLDFLGSDHHINVRSHHEPEFDAWRWIPYWDPIDFVVKFKQDVYRKALNYFAPIIKNKSNEQ</sequence>
<dbReference type="AlphaFoldDB" id="A0A2I7N370"/>
<dbReference type="EMBL" id="CP024847">
    <property type="protein sequence ID" value="AUR50907.1"/>
    <property type="molecule type" value="Genomic_DNA"/>
</dbReference>
<comment type="cofactor">
    <cofactor evidence="3">
        <name>a divalent metal cation</name>
        <dbReference type="ChEBI" id="CHEBI:60240"/>
    </cofactor>
</comment>